<feature type="domain" description="Response regulatory" evidence="6">
    <location>
        <begin position="10"/>
        <end position="123"/>
    </location>
</feature>
<dbReference type="eggNOG" id="COG4566">
    <property type="taxonomic scope" value="Bacteria"/>
</dbReference>
<dbReference type="SUPFAM" id="SSF52172">
    <property type="entry name" value="CheY-like"/>
    <property type="match status" value="1"/>
</dbReference>
<dbReference type="PANTHER" id="PTHR44688:SF16">
    <property type="entry name" value="DNA-BINDING TRANSCRIPTIONAL ACTIVATOR DEVR_DOSR"/>
    <property type="match status" value="1"/>
</dbReference>
<dbReference type="InterPro" id="IPR000792">
    <property type="entry name" value="Tscrpt_reg_LuxR_C"/>
</dbReference>
<dbReference type="SMART" id="SM00421">
    <property type="entry name" value="HTH_LUXR"/>
    <property type="match status" value="1"/>
</dbReference>
<keyword evidence="2" id="KW-0238">DNA-binding</keyword>
<dbReference type="PROSITE" id="PS50043">
    <property type="entry name" value="HTH_LUXR_2"/>
    <property type="match status" value="1"/>
</dbReference>
<reference evidence="7 8" key="1">
    <citation type="journal article" date="2010" name="BMC Genomics">
        <title>Metabolic flexibility revealed in the genome of the cyst-forming alpha-1 proteobacterium Rhodospirillum centenum.</title>
        <authorList>
            <person name="Lu Y.K."/>
            <person name="Marden J."/>
            <person name="Han M."/>
            <person name="Swingley W.D."/>
            <person name="Mastrian S.D."/>
            <person name="Chowdhury S.R."/>
            <person name="Hao J."/>
            <person name="Helmy T."/>
            <person name="Kim S."/>
            <person name="Kurdoglu A.A."/>
            <person name="Matthies H.J."/>
            <person name="Rollo D."/>
            <person name="Stothard P."/>
            <person name="Blankenship R.E."/>
            <person name="Bauer C.E."/>
            <person name="Touchman J.W."/>
        </authorList>
    </citation>
    <scope>NUCLEOTIDE SEQUENCE [LARGE SCALE GENOMIC DNA]</scope>
    <source>
        <strain evidence="8">ATCC 51521 / SW</strain>
    </source>
</reference>
<dbReference type="GO" id="GO:0000160">
    <property type="term" value="P:phosphorelay signal transduction system"/>
    <property type="evidence" value="ECO:0007669"/>
    <property type="project" value="InterPro"/>
</dbReference>
<evidence type="ECO:0000256" key="3">
    <source>
        <dbReference type="ARBA" id="ARBA00023163"/>
    </source>
</evidence>
<dbReference type="RefSeq" id="WP_012565591.1">
    <property type="nucleotide sequence ID" value="NC_011420.2"/>
</dbReference>
<proteinExistence type="predicted"/>
<evidence type="ECO:0000256" key="2">
    <source>
        <dbReference type="ARBA" id="ARBA00023125"/>
    </source>
</evidence>
<dbReference type="Pfam" id="PF00196">
    <property type="entry name" value="GerE"/>
    <property type="match status" value="1"/>
</dbReference>
<dbReference type="GO" id="GO:0003677">
    <property type="term" value="F:DNA binding"/>
    <property type="evidence" value="ECO:0007669"/>
    <property type="project" value="UniProtKB-KW"/>
</dbReference>
<gene>
    <name evidence="7" type="primary">fixJ</name>
    <name evidence="7" type="ordered locus">RC1_0355</name>
</gene>
<dbReference type="KEGG" id="rce:RC1_0355"/>
<evidence type="ECO:0000259" key="5">
    <source>
        <dbReference type="PROSITE" id="PS50043"/>
    </source>
</evidence>
<evidence type="ECO:0000256" key="4">
    <source>
        <dbReference type="PROSITE-ProRule" id="PRU00169"/>
    </source>
</evidence>
<dbReference type="Gene3D" id="3.40.50.2300">
    <property type="match status" value="1"/>
</dbReference>
<dbReference type="PRINTS" id="PR00038">
    <property type="entry name" value="HTHLUXR"/>
</dbReference>
<dbReference type="OrthoDB" id="9782655at2"/>
<protein>
    <submittedName>
        <fullName evidence="7">Transcriptional regulatory protein FixJ</fullName>
    </submittedName>
</protein>
<keyword evidence="8" id="KW-1185">Reference proteome</keyword>
<keyword evidence="1" id="KW-0805">Transcription regulation</keyword>
<organism evidence="7 8">
    <name type="scientific">Rhodospirillum centenum (strain ATCC 51521 / SW)</name>
    <dbReference type="NCBI Taxonomy" id="414684"/>
    <lineage>
        <taxon>Bacteria</taxon>
        <taxon>Pseudomonadati</taxon>
        <taxon>Pseudomonadota</taxon>
        <taxon>Alphaproteobacteria</taxon>
        <taxon>Rhodospirillales</taxon>
        <taxon>Rhodospirillaceae</taxon>
        <taxon>Rhodospirillum</taxon>
    </lineage>
</organism>
<dbReference type="STRING" id="414684.RC1_0355"/>
<dbReference type="InterPro" id="IPR001789">
    <property type="entry name" value="Sig_transdc_resp-reg_receiver"/>
</dbReference>
<evidence type="ECO:0000313" key="7">
    <source>
        <dbReference type="EMBL" id="ACI97799.1"/>
    </source>
</evidence>
<name>B6IQR3_RHOCS</name>
<keyword evidence="4" id="KW-0597">Phosphoprotein</keyword>
<evidence type="ECO:0000259" key="6">
    <source>
        <dbReference type="PROSITE" id="PS50110"/>
    </source>
</evidence>
<dbReference type="SUPFAM" id="SSF46894">
    <property type="entry name" value="C-terminal effector domain of the bipartite response regulators"/>
    <property type="match status" value="1"/>
</dbReference>
<dbReference type="Pfam" id="PF00072">
    <property type="entry name" value="Response_reg"/>
    <property type="match status" value="1"/>
</dbReference>
<keyword evidence="3" id="KW-0804">Transcription</keyword>
<feature type="modified residue" description="4-aspartylphosphate" evidence="4">
    <location>
        <position position="58"/>
    </location>
</feature>
<dbReference type="PROSITE" id="PS00622">
    <property type="entry name" value="HTH_LUXR_1"/>
    <property type="match status" value="1"/>
</dbReference>
<dbReference type="SMART" id="SM00448">
    <property type="entry name" value="REC"/>
    <property type="match status" value="1"/>
</dbReference>
<dbReference type="CDD" id="cd06170">
    <property type="entry name" value="LuxR_C_like"/>
    <property type="match status" value="1"/>
</dbReference>
<dbReference type="Gene3D" id="1.10.10.10">
    <property type="entry name" value="Winged helix-like DNA-binding domain superfamily/Winged helix DNA-binding domain"/>
    <property type="match status" value="1"/>
</dbReference>
<dbReference type="PROSITE" id="PS50110">
    <property type="entry name" value="RESPONSE_REGULATORY"/>
    <property type="match status" value="1"/>
</dbReference>
<dbReference type="HOGENOM" id="CLU_000445_90_4_5"/>
<dbReference type="InterPro" id="IPR016032">
    <property type="entry name" value="Sig_transdc_resp-reg_C-effctor"/>
</dbReference>
<evidence type="ECO:0000313" key="8">
    <source>
        <dbReference type="Proteomes" id="UP000001591"/>
    </source>
</evidence>
<dbReference type="InterPro" id="IPR011006">
    <property type="entry name" value="CheY-like_superfamily"/>
</dbReference>
<evidence type="ECO:0000256" key="1">
    <source>
        <dbReference type="ARBA" id="ARBA00023015"/>
    </source>
</evidence>
<dbReference type="EMBL" id="CP000613">
    <property type="protein sequence ID" value="ACI97799.1"/>
    <property type="molecule type" value="Genomic_DNA"/>
</dbReference>
<accession>B6IQR3</accession>
<sequence>MPYDGAAGVVVHIVDDEPTVLKALRTLLEADGYTCRTYEDGGPFLAAGVGERDCVIADVQLHDMTGIDLLLTLRARGQRNPVLVITGYASVEVAVEAMKAGATDFLTKPFEKAELVGKVRACLAIARLRASETARRRAAAEKLAALSEREVEVLGQVIEGRTNRAIGDVLGISIKTVEAHRARIMEKTGALSLVDLTRLWDTAGPCAAL</sequence>
<dbReference type="AlphaFoldDB" id="B6IQR3"/>
<dbReference type="Proteomes" id="UP000001591">
    <property type="component" value="Chromosome"/>
</dbReference>
<dbReference type="PANTHER" id="PTHR44688">
    <property type="entry name" value="DNA-BINDING TRANSCRIPTIONAL ACTIVATOR DEVR_DOSR"/>
    <property type="match status" value="1"/>
</dbReference>
<dbReference type="GO" id="GO:0006355">
    <property type="term" value="P:regulation of DNA-templated transcription"/>
    <property type="evidence" value="ECO:0007669"/>
    <property type="project" value="InterPro"/>
</dbReference>
<dbReference type="InterPro" id="IPR036388">
    <property type="entry name" value="WH-like_DNA-bd_sf"/>
</dbReference>
<feature type="domain" description="HTH luxR-type" evidence="5">
    <location>
        <begin position="139"/>
        <end position="204"/>
    </location>
</feature>